<evidence type="ECO:0000256" key="2">
    <source>
        <dbReference type="ARBA" id="ARBA00022448"/>
    </source>
</evidence>
<feature type="transmembrane region" description="Helical" evidence="6">
    <location>
        <begin position="57"/>
        <end position="79"/>
    </location>
</feature>
<dbReference type="OrthoDB" id="5965864at2759"/>
<dbReference type="Proteomes" id="UP000580250">
    <property type="component" value="Unassembled WGS sequence"/>
</dbReference>
<comment type="caution">
    <text evidence="7">The sequence shown here is derived from an EMBL/GenBank/DDBJ whole genome shotgun (WGS) entry which is preliminary data.</text>
</comment>
<evidence type="ECO:0000313" key="7">
    <source>
        <dbReference type="EMBL" id="CAD2170175.1"/>
    </source>
</evidence>
<keyword evidence="2" id="KW-0813">Transport</keyword>
<reference evidence="7 8" key="1">
    <citation type="submission" date="2020-08" db="EMBL/GenBank/DDBJ databases">
        <authorList>
            <person name="Koutsovoulos G."/>
            <person name="Danchin GJ E."/>
        </authorList>
    </citation>
    <scope>NUCLEOTIDE SEQUENCE [LARGE SCALE GENOMIC DNA]</scope>
</reference>
<dbReference type="Pfam" id="PF02487">
    <property type="entry name" value="CLN3"/>
    <property type="match status" value="1"/>
</dbReference>
<dbReference type="EMBL" id="CAJEWN010000164">
    <property type="protein sequence ID" value="CAD2170175.1"/>
    <property type="molecule type" value="Genomic_DNA"/>
</dbReference>
<dbReference type="AlphaFoldDB" id="A0A6V7V5B4"/>
<dbReference type="PANTHER" id="PTHR10981">
    <property type="entry name" value="BATTENIN"/>
    <property type="match status" value="1"/>
</dbReference>
<gene>
    <name evidence="7" type="ORF">MENT_LOCUS21557</name>
</gene>
<evidence type="ECO:0000256" key="5">
    <source>
        <dbReference type="ARBA" id="ARBA00023136"/>
    </source>
</evidence>
<comment type="similarity">
    <text evidence="6">Belongs to the battenin family.</text>
</comment>
<evidence type="ECO:0000256" key="3">
    <source>
        <dbReference type="ARBA" id="ARBA00022692"/>
    </source>
</evidence>
<evidence type="ECO:0000256" key="6">
    <source>
        <dbReference type="RuleBase" id="RU361113"/>
    </source>
</evidence>
<evidence type="ECO:0000256" key="4">
    <source>
        <dbReference type="ARBA" id="ARBA00022989"/>
    </source>
</evidence>
<name>A0A6V7V5B4_MELEN</name>
<comment type="subcellular location">
    <subcellularLocation>
        <location evidence="1">Endomembrane system</location>
        <topology evidence="1">Multi-pass membrane protein</topology>
    </subcellularLocation>
    <subcellularLocation>
        <location evidence="6">Lysosome membrane</location>
        <topology evidence="6">Multi-pass membrane protein</topology>
    </subcellularLocation>
</comment>
<dbReference type="GO" id="GO:0007040">
    <property type="term" value="P:lysosome organization"/>
    <property type="evidence" value="ECO:0007669"/>
    <property type="project" value="TreeGrafter"/>
</dbReference>
<evidence type="ECO:0000313" key="8">
    <source>
        <dbReference type="Proteomes" id="UP000580250"/>
    </source>
</evidence>
<keyword evidence="4 6" id="KW-1133">Transmembrane helix</keyword>
<comment type="caution">
    <text evidence="6">Lacks conserved residue(s) required for the propagation of feature annotation.</text>
</comment>
<keyword evidence="3 6" id="KW-0812">Transmembrane</keyword>
<proteinExistence type="inferred from homology"/>
<keyword evidence="6" id="KW-0458">Lysosome</keyword>
<dbReference type="PANTHER" id="PTHR10981:SF0">
    <property type="entry name" value="BATTENIN"/>
    <property type="match status" value="1"/>
</dbReference>
<protein>
    <recommendedName>
        <fullName evidence="6">Battenin</fullName>
    </recommendedName>
</protein>
<organism evidence="7 8">
    <name type="scientific">Meloidogyne enterolobii</name>
    <name type="common">Root-knot nematode worm</name>
    <name type="synonym">Meloidogyne mayaguensis</name>
    <dbReference type="NCBI Taxonomy" id="390850"/>
    <lineage>
        <taxon>Eukaryota</taxon>
        <taxon>Metazoa</taxon>
        <taxon>Ecdysozoa</taxon>
        <taxon>Nematoda</taxon>
        <taxon>Chromadorea</taxon>
        <taxon>Rhabditida</taxon>
        <taxon>Tylenchina</taxon>
        <taxon>Tylenchomorpha</taxon>
        <taxon>Tylenchoidea</taxon>
        <taxon>Meloidogynidae</taxon>
        <taxon>Meloidogyninae</taxon>
        <taxon>Meloidogyne</taxon>
    </lineage>
</organism>
<keyword evidence="5 6" id="KW-0472">Membrane</keyword>
<dbReference type="PRINTS" id="PR01315">
    <property type="entry name" value="BATTENIN"/>
</dbReference>
<feature type="transmembrane region" description="Helical" evidence="6">
    <location>
        <begin position="85"/>
        <end position="108"/>
    </location>
</feature>
<dbReference type="InterPro" id="IPR003492">
    <property type="entry name" value="Battenin_disease_Cln3"/>
</dbReference>
<dbReference type="GO" id="GO:0012505">
    <property type="term" value="C:endomembrane system"/>
    <property type="evidence" value="ECO:0007669"/>
    <property type="project" value="UniProtKB-SubCell"/>
</dbReference>
<dbReference type="GO" id="GO:0051453">
    <property type="term" value="P:regulation of intracellular pH"/>
    <property type="evidence" value="ECO:0007669"/>
    <property type="project" value="TreeGrafter"/>
</dbReference>
<evidence type="ECO:0000256" key="1">
    <source>
        <dbReference type="ARBA" id="ARBA00004127"/>
    </source>
</evidence>
<sequence>MIPLSFVYFAEYLINSGLHQLMHFDCSHGFGLSLESQFRWYMALYQSGVFFSRTSVAFLKLPSFALYFLPFLQASIFLIQSINQFIPHIGIIFILTFIEGIFGGASYANTFDRIHKEASSQTREFSLSIASTGDSIGISLAGFGSIIVHNYICKLYPIIYP</sequence>
<dbReference type="GO" id="GO:0005765">
    <property type="term" value="C:lysosomal membrane"/>
    <property type="evidence" value="ECO:0007669"/>
    <property type="project" value="UniProtKB-SubCell"/>
</dbReference>
<accession>A0A6V7V5B4</accession>